<accession>A0A8E2E2C9</accession>
<dbReference type="OrthoDB" id="3781185at2759"/>
<reference evidence="1 2" key="1">
    <citation type="journal article" date="2016" name="Nat. Commun.">
        <title>Ectomycorrhizal ecology is imprinted in the genome of the dominant symbiotic fungus Cenococcum geophilum.</title>
        <authorList>
            <consortium name="DOE Joint Genome Institute"/>
            <person name="Peter M."/>
            <person name="Kohler A."/>
            <person name="Ohm R.A."/>
            <person name="Kuo A."/>
            <person name="Krutzmann J."/>
            <person name="Morin E."/>
            <person name="Arend M."/>
            <person name="Barry K.W."/>
            <person name="Binder M."/>
            <person name="Choi C."/>
            <person name="Clum A."/>
            <person name="Copeland A."/>
            <person name="Grisel N."/>
            <person name="Haridas S."/>
            <person name="Kipfer T."/>
            <person name="LaButti K."/>
            <person name="Lindquist E."/>
            <person name="Lipzen A."/>
            <person name="Maire R."/>
            <person name="Meier B."/>
            <person name="Mihaltcheva S."/>
            <person name="Molinier V."/>
            <person name="Murat C."/>
            <person name="Poggeler S."/>
            <person name="Quandt C.A."/>
            <person name="Sperisen C."/>
            <person name="Tritt A."/>
            <person name="Tisserant E."/>
            <person name="Crous P.W."/>
            <person name="Henrissat B."/>
            <person name="Nehls U."/>
            <person name="Egli S."/>
            <person name="Spatafora J.W."/>
            <person name="Grigoriev I.V."/>
            <person name="Martin F.M."/>
        </authorList>
    </citation>
    <scope>NUCLEOTIDE SEQUENCE [LARGE SCALE GENOMIC DNA]</scope>
    <source>
        <strain evidence="1 2">CBS 459.81</strain>
    </source>
</reference>
<evidence type="ECO:0000313" key="1">
    <source>
        <dbReference type="EMBL" id="OCK76092.1"/>
    </source>
</evidence>
<gene>
    <name evidence="1" type="ORF">K432DRAFT_279566</name>
</gene>
<dbReference type="AlphaFoldDB" id="A0A8E2E2C9"/>
<evidence type="ECO:0000313" key="2">
    <source>
        <dbReference type="Proteomes" id="UP000250266"/>
    </source>
</evidence>
<organism evidence="1 2">
    <name type="scientific">Lepidopterella palustris CBS 459.81</name>
    <dbReference type="NCBI Taxonomy" id="1314670"/>
    <lineage>
        <taxon>Eukaryota</taxon>
        <taxon>Fungi</taxon>
        <taxon>Dikarya</taxon>
        <taxon>Ascomycota</taxon>
        <taxon>Pezizomycotina</taxon>
        <taxon>Dothideomycetes</taxon>
        <taxon>Pleosporomycetidae</taxon>
        <taxon>Mytilinidiales</taxon>
        <taxon>Argynnaceae</taxon>
        <taxon>Lepidopterella</taxon>
    </lineage>
</organism>
<keyword evidence="2" id="KW-1185">Reference proteome</keyword>
<sequence length="109" mass="12797">YRKQEAALLGILVEIQATISQSYYTYTIPCDTAYDMLVALKMRAAPSSRARELELQSRYAKLKKTPRSQAIEPWLQLWENTYTDFVRLRLPEVDRDRLIHDFLFAIRGV</sequence>
<dbReference type="EMBL" id="KV745243">
    <property type="protein sequence ID" value="OCK76092.1"/>
    <property type="molecule type" value="Genomic_DNA"/>
</dbReference>
<feature type="non-terminal residue" evidence="1">
    <location>
        <position position="109"/>
    </location>
</feature>
<name>A0A8E2E2C9_9PEZI</name>
<proteinExistence type="predicted"/>
<protein>
    <submittedName>
        <fullName evidence="1">Uncharacterized protein</fullName>
    </submittedName>
</protein>
<dbReference type="Proteomes" id="UP000250266">
    <property type="component" value="Unassembled WGS sequence"/>
</dbReference>
<feature type="non-terminal residue" evidence="1">
    <location>
        <position position="1"/>
    </location>
</feature>